<protein>
    <submittedName>
        <fullName evidence="2">Uncharacterized protein</fullName>
    </submittedName>
</protein>
<dbReference type="Proteomes" id="UP000494301">
    <property type="component" value="Unassembled WGS sequence"/>
</dbReference>
<keyword evidence="1" id="KW-0472">Membrane</keyword>
<dbReference type="EMBL" id="CABWIL020000005">
    <property type="protein sequence ID" value="CAB3962397.1"/>
    <property type="molecule type" value="Genomic_DNA"/>
</dbReference>
<evidence type="ECO:0000313" key="3">
    <source>
        <dbReference type="Proteomes" id="UP000494301"/>
    </source>
</evidence>
<evidence type="ECO:0000313" key="2">
    <source>
        <dbReference type="EMBL" id="CAB3962397.1"/>
    </source>
</evidence>
<reference evidence="2 3" key="1">
    <citation type="submission" date="2020-04" db="EMBL/GenBank/DDBJ databases">
        <authorList>
            <person name="Depoorter E."/>
        </authorList>
    </citation>
    <scope>NUCLEOTIDE SEQUENCE [LARGE SCALE GENOMIC DNA]</scope>
    <source>
        <strain evidence="2 3">BCC0217</strain>
    </source>
</reference>
<name>A0A6J5IRN5_9BURK</name>
<dbReference type="AlphaFoldDB" id="A0A6J5IRN5"/>
<evidence type="ECO:0000256" key="1">
    <source>
        <dbReference type="SAM" id="Phobius"/>
    </source>
</evidence>
<keyword evidence="1" id="KW-1133">Transmembrane helix</keyword>
<accession>A0A6J5IRN5</accession>
<organism evidence="2 3">
    <name type="scientific">Burkholderia aenigmatica</name>
    <dbReference type="NCBI Taxonomy" id="2015348"/>
    <lineage>
        <taxon>Bacteria</taxon>
        <taxon>Pseudomonadati</taxon>
        <taxon>Pseudomonadota</taxon>
        <taxon>Betaproteobacteria</taxon>
        <taxon>Burkholderiales</taxon>
        <taxon>Burkholderiaceae</taxon>
        <taxon>Burkholderia</taxon>
        <taxon>Burkholderia cepacia complex</taxon>
    </lineage>
</organism>
<gene>
    <name evidence="2" type="ORF">BLA3211_01783</name>
</gene>
<keyword evidence="1" id="KW-0812">Transmembrane</keyword>
<sequence length="48" mass="5285">MKGMKIDMLKDHWYPIAYQCLGGLLALLATAGVIFTLRLAIRSVTSFG</sequence>
<proteinExistence type="predicted"/>
<feature type="transmembrane region" description="Helical" evidence="1">
    <location>
        <begin position="21"/>
        <end position="41"/>
    </location>
</feature>